<dbReference type="PANTHER" id="PTHR46696">
    <property type="entry name" value="P450, PUTATIVE (EUROFUNG)-RELATED"/>
    <property type="match status" value="1"/>
</dbReference>
<dbReference type="RefSeq" id="WP_387722637.1">
    <property type="nucleotide sequence ID" value="NZ_JBIAPI010000009.1"/>
</dbReference>
<sequence length="410" mass="46085">MTLRHDIEQMVENFDPWSPALASDPEFFWAVINRMREKGPVLYSKEHDGFWIITRHAEVMRANKDWETFTSAEGATIPYNPDVPKLAPIEVDPPEHRDWRRMLNPLMSPSAVAGHEPAMRRIAGELMDEFIERGECDLAKDFAWRFVPGALFELMLGVPADQLPVTRELVQDFVSSEDPNRQQEVFADLEAWAKQFLLWRRERAPQGDVTDALLRGQVQGKPLTIDEMVSALILLLLAGMETTSSSIGYLAGLLIEDPALRRHFTPDAPVDLAVEELLRHGSISVSLSRVATRDVEIGGQVIPAGGRVLLLWAAANWDPRVFPQPERFDIHRPQGNHLAFGAGPHKCMGANFARLMLTVATTEIVRRMPDLRLAPGSQIERPPGLVRSTRSMRVLFRPTQRSIVPAATHP</sequence>
<name>A0ABW6R1J4_9NOCA</name>
<dbReference type="Proteomes" id="UP001601948">
    <property type="component" value="Unassembled WGS sequence"/>
</dbReference>
<gene>
    <name evidence="8" type="ORF">ACFYV7_29465</name>
</gene>
<keyword evidence="3 7" id="KW-0479">Metal-binding</keyword>
<dbReference type="SUPFAM" id="SSF48264">
    <property type="entry name" value="Cytochrome P450"/>
    <property type="match status" value="1"/>
</dbReference>
<keyword evidence="5 7" id="KW-0408">Iron</keyword>
<dbReference type="PRINTS" id="PR00385">
    <property type="entry name" value="P450"/>
</dbReference>
<proteinExistence type="inferred from homology"/>
<dbReference type="EMBL" id="JBIAPI010000009">
    <property type="protein sequence ID" value="MFF3226957.1"/>
    <property type="molecule type" value="Genomic_DNA"/>
</dbReference>
<evidence type="ECO:0000313" key="8">
    <source>
        <dbReference type="EMBL" id="MFF3226957.1"/>
    </source>
</evidence>
<dbReference type="PANTHER" id="PTHR46696:SF6">
    <property type="entry name" value="P450, PUTATIVE (EUROFUNG)-RELATED"/>
    <property type="match status" value="1"/>
</dbReference>
<dbReference type="Gene3D" id="1.10.630.10">
    <property type="entry name" value="Cytochrome P450"/>
    <property type="match status" value="1"/>
</dbReference>
<reference evidence="8 9" key="1">
    <citation type="submission" date="2024-10" db="EMBL/GenBank/DDBJ databases">
        <title>The Natural Products Discovery Center: Release of the First 8490 Sequenced Strains for Exploring Actinobacteria Biosynthetic Diversity.</title>
        <authorList>
            <person name="Kalkreuter E."/>
            <person name="Kautsar S.A."/>
            <person name="Yang D."/>
            <person name="Bader C.D."/>
            <person name="Teijaro C.N."/>
            <person name="Fluegel L."/>
            <person name="Davis C.M."/>
            <person name="Simpson J.R."/>
            <person name="Lauterbach L."/>
            <person name="Steele A.D."/>
            <person name="Gui C."/>
            <person name="Meng S."/>
            <person name="Li G."/>
            <person name="Viehrig K."/>
            <person name="Ye F."/>
            <person name="Su P."/>
            <person name="Kiefer A.F."/>
            <person name="Nichols A."/>
            <person name="Cepeda A.J."/>
            <person name="Yan W."/>
            <person name="Fan B."/>
            <person name="Jiang Y."/>
            <person name="Adhikari A."/>
            <person name="Zheng C.-J."/>
            <person name="Schuster L."/>
            <person name="Cowan T.M."/>
            <person name="Smanski M.J."/>
            <person name="Chevrette M.G."/>
            <person name="De Carvalho L.P.S."/>
            <person name="Shen B."/>
        </authorList>
    </citation>
    <scope>NUCLEOTIDE SEQUENCE [LARGE SCALE GENOMIC DNA]</scope>
    <source>
        <strain evidence="8 9">NPDC003040</strain>
    </source>
</reference>
<comment type="caution">
    <text evidence="8">The sequence shown here is derived from an EMBL/GenBank/DDBJ whole genome shotgun (WGS) entry which is preliminary data.</text>
</comment>
<organism evidence="8 9">
    <name type="scientific">Nocardia suismassiliense</name>
    <dbReference type="NCBI Taxonomy" id="2077092"/>
    <lineage>
        <taxon>Bacteria</taxon>
        <taxon>Bacillati</taxon>
        <taxon>Actinomycetota</taxon>
        <taxon>Actinomycetes</taxon>
        <taxon>Mycobacteriales</taxon>
        <taxon>Nocardiaceae</taxon>
        <taxon>Nocardia</taxon>
    </lineage>
</organism>
<dbReference type="InterPro" id="IPR001128">
    <property type="entry name" value="Cyt_P450"/>
</dbReference>
<evidence type="ECO:0000313" key="9">
    <source>
        <dbReference type="Proteomes" id="UP001601948"/>
    </source>
</evidence>
<dbReference type="InterPro" id="IPR036396">
    <property type="entry name" value="Cyt_P450_sf"/>
</dbReference>
<evidence type="ECO:0000256" key="5">
    <source>
        <dbReference type="ARBA" id="ARBA00023004"/>
    </source>
</evidence>
<dbReference type="InterPro" id="IPR017972">
    <property type="entry name" value="Cyt_P450_CS"/>
</dbReference>
<keyword evidence="6 7" id="KW-0503">Monooxygenase</keyword>
<evidence type="ECO:0000256" key="7">
    <source>
        <dbReference type="RuleBase" id="RU000461"/>
    </source>
</evidence>
<accession>A0ABW6R1J4</accession>
<dbReference type="PRINTS" id="PR00359">
    <property type="entry name" value="BP450"/>
</dbReference>
<evidence type="ECO:0000256" key="6">
    <source>
        <dbReference type="ARBA" id="ARBA00023033"/>
    </source>
</evidence>
<evidence type="ECO:0000256" key="2">
    <source>
        <dbReference type="ARBA" id="ARBA00022617"/>
    </source>
</evidence>
<evidence type="ECO:0000256" key="1">
    <source>
        <dbReference type="ARBA" id="ARBA00010617"/>
    </source>
</evidence>
<dbReference type="Pfam" id="PF00067">
    <property type="entry name" value="p450"/>
    <property type="match status" value="2"/>
</dbReference>
<protein>
    <submittedName>
        <fullName evidence="8">Cytochrome P450</fullName>
    </submittedName>
</protein>
<keyword evidence="2 7" id="KW-0349">Heme</keyword>
<dbReference type="InterPro" id="IPR002397">
    <property type="entry name" value="Cyt_P450_B"/>
</dbReference>
<evidence type="ECO:0000256" key="3">
    <source>
        <dbReference type="ARBA" id="ARBA00022723"/>
    </source>
</evidence>
<keyword evidence="9" id="KW-1185">Reference proteome</keyword>
<evidence type="ECO:0000256" key="4">
    <source>
        <dbReference type="ARBA" id="ARBA00023002"/>
    </source>
</evidence>
<comment type="similarity">
    <text evidence="1 7">Belongs to the cytochrome P450 family.</text>
</comment>
<keyword evidence="4 7" id="KW-0560">Oxidoreductase</keyword>
<dbReference type="PROSITE" id="PS00086">
    <property type="entry name" value="CYTOCHROME_P450"/>
    <property type="match status" value="1"/>
</dbReference>